<name>A0A935C2Y8_9FIRM</name>
<organism evidence="6 7">
    <name type="scientific">Ruminococcus difficilis</name>
    <dbReference type="NCBI Taxonomy" id="2763069"/>
    <lineage>
        <taxon>Bacteria</taxon>
        <taxon>Bacillati</taxon>
        <taxon>Bacillota</taxon>
        <taxon>Clostridia</taxon>
        <taxon>Eubacteriales</taxon>
        <taxon>Oscillospiraceae</taxon>
        <taxon>Ruminococcus</taxon>
    </lineage>
</organism>
<dbReference type="InterPro" id="IPR003439">
    <property type="entry name" value="ABC_transporter-like_ATP-bd"/>
</dbReference>
<dbReference type="EMBL" id="JAEQMG010000140">
    <property type="protein sequence ID" value="MBK6089475.1"/>
    <property type="molecule type" value="Genomic_DNA"/>
</dbReference>
<evidence type="ECO:0000256" key="4">
    <source>
        <dbReference type="ARBA" id="ARBA00022840"/>
    </source>
</evidence>
<keyword evidence="4 6" id="KW-0067">ATP-binding</keyword>
<evidence type="ECO:0000313" key="6">
    <source>
        <dbReference type="EMBL" id="MBK6089475.1"/>
    </source>
</evidence>
<dbReference type="InterPro" id="IPR027417">
    <property type="entry name" value="P-loop_NTPase"/>
</dbReference>
<keyword evidence="2" id="KW-0813">Transport</keyword>
<dbReference type="PANTHER" id="PTHR43335:SF4">
    <property type="entry name" value="ABC TRANSPORTER, ATP-BINDING PROTEIN"/>
    <property type="match status" value="1"/>
</dbReference>
<dbReference type="RefSeq" id="WP_201428199.1">
    <property type="nucleotide sequence ID" value="NZ_JAEQMG010000140.1"/>
</dbReference>
<dbReference type="InterPro" id="IPR003593">
    <property type="entry name" value="AAA+_ATPase"/>
</dbReference>
<comment type="similarity">
    <text evidence="1">Belongs to the ABC transporter superfamily.</text>
</comment>
<proteinExistence type="inferred from homology"/>
<dbReference type="Gene3D" id="3.40.50.300">
    <property type="entry name" value="P-loop containing nucleotide triphosphate hydrolases"/>
    <property type="match status" value="1"/>
</dbReference>
<gene>
    <name evidence="6" type="ORF">JKK62_12640</name>
</gene>
<dbReference type="PROSITE" id="PS50893">
    <property type="entry name" value="ABC_TRANSPORTER_2"/>
    <property type="match status" value="1"/>
</dbReference>
<sequence>MIEVKNLTKRYGDIKALDDISFTVDTGEVLGFLGPNGAGKSTTMNIITGYISSTSGTVTVDGTEILENPRETKRKIGYLPEIPPLYPEMTVRKYLEFMFDLKKVKLPKKEHIEEIMRLVRITDMADRLIKNLSKGYRQRVGFGQALLGNPPVLILDEPTVGLDPKQIIEIRKLIRSLGKKHTVIFSSHVLSEISATCDRIIVISEGRLVADSKADELSKALADTQKLSLTVEGSPSDVLGEIKKIPGVKKYMKVRELGEKSAVYSVEYGNEFDIRREVFSAMARINAPILEMKSGNESLEDMFLKLTQGAGKAGR</sequence>
<reference evidence="6" key="1">
    <citation type="submission" date="2021-01" db="EMBL/GenBank/DDBJ databases">
        <title>Genome public.</title>
        <authorList>
            <person name="Liu C."/>
            <person name="Sun Q."/>
        </authorList>
    </citation>
    <scope>NUCLEOTIDE SEQUENCE</scope>
    <source>
        <strain evidence="6">M6</strain>
    </source>
</reference>
<dbReference type="GO" id="GO:0005524">
    <property type="term" value="F:ATP binding"/>
    <property type="evidence" value="ECO:0007669"/>
    <property type="project" value="UniProtKB-KW"/>
</dbReference>
<dbReference type="GO" id="GO:0016887">
    <property type="term" value="F:ATP hydrolysis activity"/>
    <property type="evidence" value="ECO:0007669"/>
    <property type="project" value="InterPro"/>
</dbReference>
<keyword evidence="3" id="KW-0547">Nucleotide-binding</keyword>
<evidence type="ECO:0000256" key="1">
    <source>
        <dbReference type="ARBA" id="ARBA00005417"/>
    </source>
</evidence>
<dbReference type="Pfam" id="PF00005">
    <property type="entry name" value="ABC_tran"/>
    <property type="match status" value="1"/>
</dbReference>
<evidence type="ECO:0000313" key="7">
    <source>
        <dbReference type="Proteomes" id="UP000633365"/>
    </source>
</evidence>
<dbReference type="Proteomes" id="UP000633365">
    <property type="component" value="Unassembled WGS sequence"/>
</dbReference>
<accession>A0A935C2Y8</accession>
<evidence type="ECO:0000259" key="5">
    <source>
        <dbReference type="PROSITE" id="PS50893"/>
    </source>
</evidence>
<feature type="domain" description="ABC transporter" evidence="5">
    <location>
        <begin position="2"/>
        <end position="230"/>
    </location>
</feature>
<keyword evidence="7" id="KW-1185">Reference proteome</keyword>
<evidence type="ECO:0000256" key="3">
    <source>
        <dbReference type="ARBA" id="ARBA00022741"/>
    </source>
</evidence>
<dbReference type="AlphaFoldDB" id="A0A935C2Y8"/>
<dbReference type="SMART" id="SM00382">
    <property type="entry name" value="AAA"/>
    <property type="match status" value="1"/>
</dbReference>
<comment type="caution">
    <text evidence="6">The sequence shown here is derived from an EMBL/GenBank/DDBJ whole genome shotgun (WGS) entry which is preliminary data.</text>
</comment>
<dbReference type="PANTHER" id="PTHR43335">
    <property type="entry name" value="ABC TRANSPORTER, ATP-BINDING PROTEIN"/>
    <property type="match status" value="1"/>
</dbReference>
<evidence type="ECO:0000256" key="2">
    <source>
        <dbReference type="ARBA" id="ARBA00022448"/>
    </source>
</evidence>
<dbReference type="SUPFAM" id="SSF52540">
    <property type="entry name" value="P-loop containing nucleoside triphosphate hydrolases"/>
    <property type="match status" value="1"/>
</dbReference>
<dbReference type="CDD" id="cd03230">
    <property type="entry name" value="ABC_DR_subfamily_A"/>
    <property type="match status" value="1"/>
</dbReference>
<protein>
    <submittedName>
        <fullName evidence="6">ATP-binding cassette domain-containing protein</fullName>
    </submittedName>
</protein>